<evidence type="ECO:0000313" key="1">
    <source>
        <dbReference type="EMBL" id="RMA78466.1"/>
    </source>
</evidence>
<evidence type="ECO:0008006" key="3">
    <source>
        <dbReference type="Google" id="ProtNLM"/>
    </source>
</evidence>
<protein>
    <recommendedName>
        <fullName evidence="3">Sporulation related protein</fullName>
    </recommendedName>
</protein>
<accession>A0A3M0A1H3</accession>
<sequence>MKAVAAILIILNLGLAYWLWSGKAVNPQANVAASSSGVAGSCYSVNVYDEEVLDSLRTAIRKLQGSLVTEEFSQWVDGDKWWVVSAENPEQSLDGYRAMVNGAFEIADGPKAGRYSLGIFSSESNANALRRELGEENLNSELLLYQLRKPAWRAVIRVEQAEGLINRYQLEFIEKKSC</sequence>
<organism evidence="1 2">
    <name type="scientific">Umboniibacter marinipuniceus</name>
    <dbReference type="NCBI Taxonomy" id="569599"/>
    <lineage>
        <taxon>Bacteria</taxon>
        <taxon>Pseudomonadati</taxon>
        <taxon>Pseudomonadota</taxon>
        <taxon>Gammaproteobacteria</taxon>
        <taxon>Cellvibrionales</taxon>
        <taxon>Cellvibrionaceae</taxon>
        <taxon>Umboniibacter</taxon>
    </lineage>
</organism>
<dbReference type="RefSeq" id="WP_121877704.1">
    <property type="nucleotide sequence ID" value="NZ_REFJ01000006.1"/>
</dbReference>
<dbReference type="EMBL" id="REFJ01000006">
    <property type="protein sequence ID" value="RMA78466.1"/>
    <property type="molecule type" value="Genomic_DNA"/>
</dbReference>
<name>A0A3M0A1H3_9GAMM</name>
<proteinExistence type="predicted"/>
<dbReference type="Proteomes" id="UP000267187">
    <property type="component" value="Unassembled WGS sequence"/>
</dbReference>
<gene>
    <name evidence="1" type="ORF">DFR27_2405</name>
</gene>
<reference evidence="1 2" key="1">
    <citation type="submission" date="2018-10" db="EMBL/GenBank/DDBJ databases">
        <title>Genomic Encyclopedia of Type Strains, Phase IV (KMG-IV): sequencing the most valuable type-strain genomes for metagenomic binning, comparative biology and taxonomic classification.</title>
        <authorList>
            <person name="Goeker M."/>
        </authorList>
    </citation>
    <scope>NUCLEOTIDE SEQUENCE [LARGE SCALE GENOMIC DNA]</scope>
    <source>
        <strain evidence="1 2">DSM 25080</strain>
    </source>
</reference>
<keyword evidence="2" id="KW-1185">Reference proteome</keyword>
<dbReference type="AlphaFoldDB" id="A0A3M0A1H3"/>
<evidence type="ECO:0000313" key="2">
    <source>
        <dbReference type="Proteomes" id="UP000267187"/>
    </source>
</evidence>
<comment type="caution">
    <text evidence="1">The sequence shown here is derived from an EMBL/GenBank/DDBJ whole genome shotgun (WGS) entry which is preliminary data.</text>
</comment>